<feature type="transmembrane region" description="Helical" evidence="1">
    <location>
        <begin position="296"/>
        <end position="317"/>
    </location>
</feature>
<dbReference type="SUPFAM" id="SSF103481">
    <property type="entry name" value="Multidrug resistance efflux transporter EmrE"/>
    <property type="match status" value="1"/>
</dbReference>
<sequence>MESSHRTADGRFSRLVRLPYAHVIDANEAHLIERREHRAVADVLISSLLFAGCNIAWRYGSGPAIGIVGFRVVIGALVAVAIARRQRAGSWLDPLRVRSGRIAVAIQVVGLVAAGTMFRTLDGPLAGLALACTPAVALLVRDRAGRFSTFAALGSSLAAIIGLTLAAGGDGVDSVTWAGAAIAVGFVAVEVIGLRTSELAVEDGLNPTTIVSSTMISGSILLLPLGLIFGTFQQPWTIWGALAAALAVALFGTVGRVLRTAALPAAGVTAVAASSQINALFTALGGVLLLNDSVTPVSLVCTLLAAALGAIAVVTAARWRLTRTPDLGLALDS</sequence>
<feature type="transmembrane region" description="Helical" evidence="1">
    <location>
        <begin position="236"/>
        <end position="258"/>
    </location>
</feature>
<dbReference type="InterPro" id="IPR037185">
    <property type="entry name" value="EmrE-like"/>
</dbReference>
<reference evidence="5" key="1">
    <citation type="submission" date="2020-05" db="EMBL/GenBank/DDBJ databases">
        <authorList>
            <person name="Chiriac C."/>
            <person name="Salcher M."/>
            <person name="Ghai R."/>
            <person name="Kavagutti S V."/>
        </authorList>
    </citation>
    <scope>NUCLEOTIDE SEQUENCE</scope>
</reference>
<evidence type="ECO:0000313" key="6">
    <source>
        <dbReference type="EMBL" id="CAB5076826.1"/>
    </source>
</evidence>
<keyword evidence="1" id="KW-0472">Membrane</keyword>
<accession>A0A6J6J196</accession>
<protein>
    <submittedName>
        <fullName evidence="5">Unannotated protein</fullName>
    </submittedName>
</protein>
<feature type="transmembrane region" description="Helical" evidence="1">
    <location>
        <begin position="63"/>
        <end position="82"/>
    </location>
</feature>
<dbReference type="AlphaFoldDB" id="A0A6J6J196"/>
<dbReference type="Pfam" id="PF00892">
    <property type="entry name" value="EamA"/>
    <property type="match status" value="1"/>
</dbReference>
<evidence type="ECO:0000256" key="1">
    <source>
        <dbReference type="SAM" id="Phobius"/>
    </source>
</evidence>
<evidence type="ECO:0000313" key="3">
    <source>
        <dbReference type="EMBL" id="CAB4346863.1"/>
    </source>
</evidence>
<feature type="domain" description="EamA" evidence="2">
    <location>
        <begin position="191"/>
        <end position="306"/>
    </location>
</feature>
<name>A0A6J6J196_9ZZZZ</name>
<feature type="transmembrane region" description="Helical" evidence="1">
    <location>
        <begin position="205"/>
        <end position="230"/>
    </location>
</feature>
<dbReference type="GO" id="GO:0016020">
    <property type="term" value="C:membrane"/>
    <property type="evidence" value="ECO:0007669"/>
    <property type="project" value="InterPro"/>
</dbReference>
<evidence type="ECO:0000313" key="4">
    <source>
        <dbReference type="EMBL" id="CAB4372012.1"/>
    </source>
</evidence>
<dbReference type="EMBL" id="CAESAL010000130">
    <property type="protein sequence ID" value="CAB4346863.1"/>
    <property type="molecule type" value="Genomic_DNA"/>
</dbReference>
<dbReference type="InterPro" id="IPR000620">
    <property type="entry name" value="EamA_dom"/>
</dbReference>
<feature type="transmembrane region" description="Helical" evidence="1">
    <location>
        <begin position="174"/>
        <end position="193"/>
    </location>
</feature>
<gene>
    <name evidence="5" type="ORF">UFOPK1906_01405</name>
    <name evidence="3" type="ORF">UFOPK3331_02017</name>
    <name evidence="4" type="ORF">UFOPK4201_01203</name>
    <name evidence="6" type="ORF">UFOPK4371_00844</name>
</gene>
<dbReference type="EMBL" id="CAEZVC010000098">
    <property type="protein sequence ID" value="CAB4630283.1"/>
    <property type="molecule type" value="Genomic_DNA"/>
</dbReference>
<evidence type="ECO:0000313" key="5">
    <source>
        <dbReference type="EMBL" id="CAB4630283.1"/>
    </source>
</evidence>
<feature type="transmembrane region" description="Helical" evidence="1">
    <location>
        <begin position="147"/>
        <end position="168"/>
    </location>
</feature>
<keyword evidence="1" id="KW-1133">Transmembrane helix</keyword>
<dbReference type="EMBL" id="CAFBRD010000037">
    <property type="protein sequence ID" value="CAB5076826.1"/>
    <property type="molecule type" value="Genomic_DNA"/>
</dbReference>
<proteinExistence type="predicted"/>
<evidence type="ECO:0000259" key="2">
    <source>
        <dbReference type="Pfam" id="PF00892"/>
    </source>
</evidence>
<feature type="transmembrane region" description="Helical" evidence="1">
    <location>
        <begin position="102"/>
        <end position="118"/>
    </location>
</feature>
<organism evidence="5">
    <name type="scientific">freshwater metagenome</name>
    <dbReference type="NCBI Taxonomy" id="449393"/>
    <lineage>
        <taxon>unclassified sequences</taxon>
        <taxon>metagenomes</taxon>
        <taxon>ecological metagenomes</taxon>
    </lineage>
</organism>
<dbReference type="EMBL" id="CAEUNJ010000050">
    <property type="protein sequence ID" value="CAB4372012.1"/>
    <property type="molecule type" value="Genomic_DNA"/>
</dbReference>
<feature type="transmembrane region" description="Helical" evidence="1">
    <location>
        <begin position="265"/>
        <end position="290"/>
    </location>
</feature>
<keyword evidence="1" id="KW-0812">Transmembrane</keyword>
<feature type="transmembrane region" description="Helical" evidence="1">
    <location>
        <begin position="124"/>
        <end position="140"/>
    </location>
</feature>